<dbReference type="RefSeq" id="WP_065489860.1">
    <property type="nucleotide sequence ID" value="NZ_CP009111.1"/>
</dbReference>
<dbReference type="PATRIC" id="fig|37919.13.peg.1798"/>
<dbReference type="InterPro" id="IPR058333">
    <property type="entry name" value="DUF8020"/>
</dbReference>
<evidence type="ECO:0000256" key="1">
    <source>
        <dbReference type="SAM" id="SignalP"/>
    </source>
</evidence>
<reference evidence="3 4" key="1">
    <citation type="submission" date="2014-07" db="EMBL/GenBank/DDBJ databases">
        <authorList>
            <person name="Zhang J.E."/>
            <person name="Yang H."/>
            <person name="Guo J."/>
            <person name="Deng Z."/>
            <person name="Luo H."/>
            <person name="Luo M."/>
            <person name="Zhao B."/>
        </authorList>
    </citation>
    <scope>NUCLEOTIDE SEQUENCE [LARGE SCALE GENOMIC DNA]</scope>
    <source>
        <strain evidence="3 4">1CP</strain>
    </source>
</reference>
<protein>
    <recommendedName>
        <fullName evidence="2">DUF8020 domain-containing protein</fullName>
    </recommendedName>
</protein>
<feature type="domain" description="DUF8020" evidence="2">
    <location>
        <begin position="36"/>
        <end position="107"/>
    </location>
</feature>
<accession>A0A1B1K1H2</accession>
<name>A0A1B1K1H2_RHOOP</name>
<dbReference type="Proteomes" id="UP000186108">
    <property type="component" value="Chromosome"/>
</dbReference>
<sequence length="228" mass="23189">MKLRRFVTTSALLVGVLATGSGVAVAEPVAEPGTEIGYESHIEDRTVVTTIDAGAFALASDGKSVAIKDAGGATVVSLPLAYRFDGLQFPFEEEITEDGKTLRLTPSVDKAEATPISREDRITPIALHDVASIDENTRAQSAFQQQLGIAMTVGSLGGTIVGGILGFAVGCVVGTPVAVFGCLPFGVTGAGIGALLGTIVVGGPTLAIAGIDLINTLNAPPGTTKWVK</sequence>
<dbReference type="Pfam" id="PF26059">
    <property type="entry name" value="DUF8020"/>
    <property type="match status" value="1"/>
</dbReference>
<proteinExistence type="predicted"/>
<evidence type="ECO:0000313" key="4">
    <source>
        <dbReference type="Proteomes" id="UP000186108"/>
    </source>
</evidence>
<dbReference type="AlphaFoldDB" id="A0A1B1K1H2"/>
<gene>
    <name evidence="3" type="ORF">R1CP_08715</name>
</gene>
<dbReference type="EMBL" id="CP009111">
    <property type="protein sequence ID" value="ANS26463.1"/>
    <property type="molecule type" value="Genomic_DNA"/>
</dbReference>
<feature type="signal peptide" evidence="1">
    <location>
        <begin position="1"/>
        <end position="26"/>
    </location>
</feature>
<evidence type="ECO:0000259" key="2">
    <source>
        <dbReference type="Pfam" id="PF26059"/>
    </source>
</evidence>
<evidence type="ECO:0000313" key="3">
    <source>
        <dbReference type="EMBL" id="ANS26463.1"/>
    </source>
</evidence>
<keyword evidence="1" id="KW-0732">Signal</keyword>
<feature type="chain" id="PRO_5008525175" description="DUF8020 domain-containing protein" evidence="1">
    <location>
        <begin position="27"/>
        <end position="228"/>
    </location>
</feature>
<organism evidence="3 4">
    <name type="scientific">Rhodococcus opacus</name>
    <name type="common">Nocardia opaca</name>
    <dbReference type="NCBI Taxonomy" id="37919"/>
    <lineage>
        <taxon>Bacteria</taxon>
        <taxon>Bacillati</taxon>
        <taxon>Actinomycetota</taxon>
        <taxon>Actinomycetes</taxon>
        <taxon>Mycobacteriales</taxon>
        <taxon>Nocardiaceae</taxon>
        <taxon>Rhodococcus</taxon>
    </lineage>
</organism>